<evidence type="ECO:0000256" key="3">
    <source>
        <dbReference type="ARBA" id="ARBA00022630"/>
    </source>
</evidence>
<evidence type="ECO:0000256" key="6">
    <source>
        <dbReference type="SAM" id="Phobius"/>
    </source>
</evidence>
<keyword evidence="6" id="KW-0472">Membrane</keyword>
<dbReference type="Pfam" id="PF08031">
    <property type="entry name" value="BBE"/>
    <property type="match status" value="1"/>
</dbReference>
<evidence type="ECO:0000256" key="4">
    <source>
        <dbReference type="ARBA" id="ARBA00022827"/>
    </source>
</evidence>
<dbReference type="InterPro" id="IPR016169">
    <property type="entry name" value="FAD-bd_PCMH_sub2"/>
</dbReference>
<accession>A0A9N8WEZ8</accession>
<dbReference type="PROSITE" id="PS00862">
    <property type="entry name" value="OX2_COVAL_FAD"/>
    <property type="match status" value="1"/>
</dbReference>
<dbReference type="GO" id="GO:0016491">
    <property type="term" value="F:oxidoreductase activity"/>
    <property type="evidence" value="ECO:0007669"/>
    <property type="project" value="UniProtKB-KW"/>
</dbReference>
<dbReference type="SUPFAM" id="SSF56176">
    <property type="entry name" value="FAD-binding/transporter-associated domain-like"/>
    <property type="match status" value="1"/>
</dbReference>
<sequence>MNIRICTSKLLLVFLVIYGELLLSQINVYALYLEARRSPLEKRGTQVCSNSGDAAYLQGKSEENLPPAAFVYAANVADVQVAVKCAAASNINVAPRSGGHSYEVYSLGGKDGSLVIDLTNLNQIAIDTTAKTAIIGAGNRLGPIHYALSQAGYLIPIGSCPDVGIGGFTLGGGYGLYSRKFGLAVDNVLSIDMVDANGNLITASPNQNSDLFFALRGAGGGNYGVVTSFIFNITPIQTQVTSFQYHWTTNATQTLIPVIEKYATNGPDEVTFRLIWSKAGLEIQGAYFGLQSGLSNVLRSILAVPGYRTIRVAQESFYDSVVFFSNRSDSFVRKPTHQSFYFKAKSMYIGSSGLSAAGIDAFNNYLASPACRTYAIINIYGGVINRVPSNAMAFVHRDPLLLIQLTNGWMNSSLTTNCLNNINSFSASFQSQYTSPYSYQNYIDRDLSNWQNAYYGANYQKLVNIKAKYDPNNLFAFPQSIPTS</sequence>
<evidence type="ECO:0000313" key="8">
    <source>
        <dbReference type="EMBL" id="CAG8482140.1"/>
    </source>
</evidence>
<keyword evidence="6" id="KW-1133">Transmembrane helix</keyword>
<dbReference type="InterPro" id="IPR016166">
    <property type="entry name" value="FAD-bd_PCMH"/>
</dbReference>
<feature type="domain" description="FAD-binding PCMH-type" evidence="7">
    <location>
        <begin position="63"/>
        <end position="236"/>
    </location>
</feature>
<comment type="cofactor">
    <cofactor evidence="1">
        <name>FAD</name>
        <dbReference type="ChEBI" id="CHEBI:57692"/>
    </cofactor>
</comment>
<dbReference type="PANTHER" id="PTHR42973:SF39">
    <property type="entry name" value="FAD-BINDING PCMH-TYPE DOMAIN-CONTAINING PROTEIN"/>
    <property type="match status" value="1"/>
</dbReference>
<keyword evidence="6" id="KW-0812">Transmembrane</keyword>
<name>A0A9N8WEZ8_9GLOM</name>
<dbReference type="InterPro" id="IPR006093">
    <property type="entry name" value="Oxy_OxRdtase_FAD_BS"/>
</dbReference>
<dbReference type="AlphaFoldDB" id="A0A9N8WEZ8"/>
<comment type="caution">
    <text evidence="8">The sequence shown here is derived from an EMBL/GenBank/DDBJ whole genome shotgun (WGS) entry which is preliminary data.</text>
</comment>
<protein>
    <submittedName>
        <fullName evidence="8">2767_t:CDS:1</fullName>
    </submittedName>
</protein>
<evidence type="ECO:0000256" key="2">
    <source>
        <dbReference type="ARBA" id="ARBA00005466"/>
    </source>
</evidence>
<dbReference type="Proteomes" id="UP000789508">
    <property type="component" value="Unassembled WGS sequence"/>
</dbReference>
<evidence type="ECO:0000256" key="1">
    <source>
        <dbReference type="ARBA" id="ARBA00001974"/>
    </source>
</evidence>
<dbReference type="OrthoDB" id="415825at2759"/>
<evidence type="ECO:0000259" key="7">
    <source>
        <dbReference type="PROSITE" id="PS51387"/>
    </source>
</evidence>
<feature type="transmembrane region" description="Helical" evidence="6">
    <location>
        <begin position="12"/>
        <end position="32"/>
    </location>
</feature>
<keyword evidence="5" id="KW-0560">Oxidoreductase</keyword>
<proteinExistence type="inferred from homology"/>
<dbReference type="Pfam" id="PF01565">
    <property type="entry name" value="FAD_binding_4"/>
    <property type="match status" value="1"/>
</dbReference>
<dbReference type="Gene3D" id="3.30.465.10">
    <property type="match status" value="1"/>
</dbReference>
<dbReference type="PANTHER" id="PTHR42973">
    <property type="entry name" value="BINDING OXIDOREDUCTASE, PUTATIVE (AFU_ORTHOLOGUE AFUA_1G17690)-RELATED"/>
    <property type="match status" value="1"/>
</dbReference>
<evidence type="ECO:0000256" key="5">
    <source>
        <dbReference type="ARBA" id="ARBA00023002"/>
    </source>
</evidence>
<dbReference type="Gene3D" id="3.40.462.20">
    <property type="match status" value="1"/>
</dbReference>
<reference evidence="8" key="1">
    <citation type="submission" date="2021-06" db="EMBL/GenBank/DDBJ databases">
        <authorList>
            <person name="Kallberg Y."/>
            <person name="Tangrot J."/>
            <person name="Rosling A."/>
        </authorList>
    </citation>
    <scope>NUCLEOTIDE SEQUENCE</scope>
    <source>
        <strain evidence="8">FL130A</strain>
    </source>
</reference>
<comment type="similarity">
    <text evidence="2">Belongs to the oxygen-dependent FAD-linked oxidoreductase family.</text>
</comment>
<gene>
    <name evidence="8" type="ORF">ALEPTO_LOCUS2544</name>
</gene>
<keyword evidence="9" id="KW-1185">Reference proteome</keyword>
<dbReference type="PROSITE" id="PS51387">
    <property type="entry name" value="FAD_PCMH"/>
    <property type="match status" value="1"/>
</dbReference>
<dbReference type="InterPro" id="IPR036318">
    <property type="entry name" value="FAD-bd_PCMH-like_sf"/>
</dbReference>
<dbReference type="InterPro" id="IPR050416">
    <property type="entry name" value="FAD-linked_Oxidoreductase"/>
</dbReference>
<organism evidence="8 9">
    <name type="scientific">Ambispora leptoticha</name>
    <dbReference type="NCBI Taxonomy" id="144679"/>
    <lineage>
        <taxon>Eukaryota</taxon>
        <taxon>Fungi</taxon>
        <taxon>Fungi incertae sedis</taxon>
        <taxon>Mucoromycota</taxon>
        <taxon>Glomeromycotina</taxon>
        <taxon>Glomeromycetes</taxon>
        <taxon>Archaeosporales</taxon>
        <taxon>Ambisporaceae</taxon>
        <taxon>Ambispora</taxon>
    </lineage>
</organism>
<evidence type="ECO:0000313" key="9">
    <source>
        <dbReference type="Proteomes" id="UP000789508"/>
    </source>
</evidence>
<keyword evidence="4" id="KW-0274">FAD</keyword>
<dbReference type="GO" id="GO:0071949">
    <property type="term" value="F:FAD binding"/>
    <property type="evidence" value="ECO:0007669"/>
    <property type="project" value="InterPro"/>
</dbReference>
<dbReference type="EMBL" id="CAJVPS010000383">
    <property type="protein sequence ID" value="CAG8482140.1"/>
    <property type="molecule type" value="Genomic_DNA"/>
</dbReference>
<keyword evidence="3" id="KW-0285">Flavoprotein</keyword>
<dbReference type="InterPro" id="IPR012951">
    <property type="entry name" value="BBE"/>
</dbReference>
<dbReference type="InterPro" id="IPR006094">
    <property type="entry name" value="Oxid_FAD_bind_N"/>
</dbReference>